<dbReference type="PROSITE" id="PS50005">
    <property type="entry name" value="TPR"/>
    <property type="match status" value="1"/>
</dbReference>
<keyword evidence="4" id="KW-0677">Repeat</keyword>
<evidence type="ECO:0000256" key="5">
    <source>
        <dbReference type="ARBA" id="ARBA00022763"/>
    </source>
</evidence>
<dbReference type="SUPFAM" id="SSF52047">
    <property type="entry name" value="RNI-like"/>
    <property type="match status" value="1"/>
</dbReference>
<keyword evidence="8" id="KW-0539">Nucleus</keyword>
<proteinExistence type="inferred from homology"/>
<evidence type="ECO:0000256" key="10">
    <source>
        <dbReference type="PROSITE-ProRule" id="PRU00339"/>
    </source>
</evidence>
<keyword evidence="10" id="KW-0802">TPR repeat</keyword>
<dbReference type="GO" id="GO:0040029">
    <property type="term" value="P:epigenetic regulation of gene expression"/>
    <property type="evidence" value="ECO:0007669"/>
    <property type="project" value="InterPro"/>
</dbReference>
<dbReference type="Gene3D" id="3.80.10.10">
    <property type="entry name" value="Ribonuclease Inhibitor"/>
    <property type="match status" value="2"/>
</dbReference>
<evidence type="ECO:0000256" key="1">
    <source>
        <dbReference type="ARBA" id="ARBA00004642"/>
    </source>
</evidence>
<dbReference type="PANTHER" id="PTHR47684:SF1">
    <property type="entry name" value="PROTEIN TONSOKU"/>
    <property type="match status" value="1"/>
</dbReference>
<feature type="coiled-coil region" evidence="11">
    <location>
        <begin position="163"/>
        <end position="197"/>
    </location>
</feature>
<dbReference type="GO" id="GO:0006281">
    <property type="term" value="P:DNA repair"/>
    <property type="evidence" value="ECO:0007669"/>
    <property type="project" value="UniProtKB-KW"/>
</dbReference>
<evidence type="ECO:0000256" key="7">
    <source>
        <dbReference type="ARBA" id="ARBA00023204"/>
    </source>
</evidence>
<gene>
    <name evidence="13" type="ORF">POM88_037601</name>
</gene>
<keyword evidence="6" id="KW-0156">Chromatin regulator</keyword>
<keyword evidence="11" id="KW-0175">Coiled coil</keyword>
<feature type="repeat" description="TPR" evidence="10">
    <location>
        <begin position="247"/>
        <end position="280"/>
    </location>
</feature>
<dbReference type="Gene3D" id="1.25.40.10">
    <property type="entry name" value="Tetratricopeptide repeat domain"/>
    <property type="match status" value="3"/>
</dbReference>
<dbReference type="SUPFAM" id="SSF48452">
    <property type="entry name" value="TPR-like"/>
    <property type="match status" value="3"/>
</dbReference>
<dbReference type="GO" id="GO:0072423">
    <property type="term" value="P:response to DNA damage checkpoint signaling"/>
    <property type="evidence" value="ECO:0007669"/>
    <property type="project" value="InterPro"/>
</dbReference>
<evidence type="ECO:0000256" key="12">
    <source>
        <dbReference type="SAM" id="MobiDB-lite"/>
    </source>
</evidence>
<dbReference type="PANTHER" id="PTHR47684">
    <property type="entry name" value="PROTEIN TONSOKU"/>
    <property type="match status" value="1"/>
</dbReference>
<feature type="compositionally biased region" description="Acidic residues" evidence="12">
    <location>
        <begin position="506"/>
        <end position="515"/>
    </location>
</feature>
<feature type="region of interest" description="Disordered" evidence="12">
    <location>
        <begin position="664"/>
        <end position="694"/>
    </location>
</feature>
<dbReference type="SMART" id="SM00028">
    <property type="entry name" value="TPR"/>
    <property type="match status" value="6"/>
</dbReference>
<dbReference type="GO" id="GO:0042393">
    <property type="term" value="F:histone binding"/>
    <property type="evidence" value="ECO:0007669"/>
    <property type="project" value="UniProtKB-ARBA"/>
</dbReference>
<keyword evidence="3" id="KW-0433">Leucine-rich repeat</keyword>
<feature type="region of interest" description="Disordered" evidence="12">
    <location>
        <begin position="1242"/>
        <end position="1271"/>
    </location>
</feature>
<keyword evidence="5" id="KW-0227">DNA damage</keyword>
<dbReference type="Proteomes" id="UP001237642">
    <property type="component" value="Unassembled WGS sequence"/>
</dbReference>
<dbReference type="SMART" id="SM00368">
    <property type="entry name" value="LRR_RI"/>
    <property type="match status" value="6"/>
</dbReference>
<dbReference type="FunFam" id="3.80.10.10:FF:000500">
    <property type="entry name" value="Protein TONSOKU"/>
    <property type="match status" value="1"/>
</dbReference>
<keyword evidence="7" id="KW-0234">DNA repair</keyword>
<feature type="region of interest" description="Disordered" evidence="12">
    <location>
        <begin position="492"/>
        <end position="634"/>
    </location>
</feature>
<comment type="similarity">
    <text evidence="2">Belongs to the Tonsoku family.</text>
</comment>
<dbReference type="FunFam" id="1.25.40.10:FF:000961">
    <property type="entry name" value="Protein TONSOKU"/>
    <property type="match status" value="1"/>
</dbReference>
<dbReference type="InterPro" id="IPR032675">
    <property type="entry name" value="LRR_dom_sf"/>
</dbReference>
<evidence type="ECO:0000256" key="2">
    <source>
        <dbReference type="ARBA" id="ARBA00010999"/>
    </source>
</evidence>
<reference evidence="13" key="2">
    <citation type="submission" date="2023-05" db="EMBL/GenBank/DDBJ databases">
        <authorList>
            <person name="Schelkunov M.I."/>
        </authorList>
    </citation>
    <scope>NUCLEOTIDE SEQUENCE</scope>
    <source>
        <strain evidence="13">Hsosn_3</strain>
        <tissue evidence="13">Leaf</tissue>
    </source>
</reference>
<dbReference type="GO" id="GO:0009933">
    <property type="term" value="P:meristem structural organization"/>
    <property type="evidence" value="ECO:0007669"/>
    <property type="project" value="InterPro"/>
</dbReference>
<dbReference type="InterPro" id="IPR044227">
    <property type="entry name" value="TONSOKU"/>
</dbReference>
<feature type="coiled-coil region" evidence="11">
    <location>
        <begin position="297"/>
        <end position="327"/>
    </location>
</feature>
<feature type="compositionally biased region" description="Low complexity" evidence="12">
    <location>
        <begin position="584"/>
        <end position="594"/>
    </location>
</feature>
<protein>
    <recommendedName>
        <fullName evidence="9">Protein TONSOKU</fullName>
    </recommendedName>
</protein>
<evidence type="ECO:0000256" key="4">
    <source>
        <dbReference type="ARBA" id="ARBA00022737"/>
    </source>
</evidence>
<feature type="compositionally biased region" description="Polar residues" evidence="12">
    <location>
        <begin position="664"/>
        <end position="677"/>
    </location>
</feature>
<evidence type="ECO:0000313" key="14">
    <source>
        <dbReference type="Proteomes" id="UP001237642"/>
    </source>
</evidence>
<organism evidence="13 14">
    <name type="scientific">Heracleum sosnowskyi</name>
    <dbReference type="NCBI Taxonomy" id="360622"/>
    <lineage>
        <taxon>Eukaryota</taxon>
        <taxon>Viridiplantae</taxon>
        <taxon>Streptophyta</taxon>
        <taxon>Embryophyta</taxon>
        <taxon>Tracheophyta</taxon>
        <taxon>Spermatophyta</taxon>
        <taxon>Magnoliopsida</taxon>
        <taxon>eudicotyledons</taxon>
        <taxon>Gunneridae</taxon>
        <taxon>Pentapetalae</taxon>
        <taxon>asterids</taxon>
        <taxon>campanulids</taxon>
        <taxon>Apiales</taxon>
        <taxon>Apiaceae</taxon>
        <taxon>Apioideae</taxon>
        <taxon>apioid superclade</taxon>
        <taxon>Tordylieae</taxon>
        <taxon>Tordyliinae</taxon>
        <taxon>Heracleum</taxon>
    </lineage>
</organism>
<name>A0AAD8MG24_9APIA</name>
<feature type="compositionally biased region" description="Polar residues" evidence="12">
    <location>
        <begin position="1253"/>
        <end position="1270"/>
    </location>
</feature>
<feature type="compositionally biased region" description="Basic and acidic residues" evidence="12">
    <location>
        <begin position="681"/>
        <end position="691"/>
    </location>
</feature>
<evidence type="ECO:0000256" key="6">
    <source>
        <dbReference type="ARBA" id="ARBA00022853"/>
    </source>
</evidence>
<dbReference type="InterPro" id="IPR019734">
    <property type="entry name" value="TPR_rpt"/>
</dbReference>
<evidence type="ECO:0000256" key="8">
    <source>
        <dbReference type="ARBA" id="ARBA00023242"/>
    </source>
</evidence>
<evidence type="ECO:0000256" key="11">
    <source>
        <dbReference type="SAM" id="Coils"/>
    </source>
</evidence>
<dbReference type="Pfam" id="PF13181">
    <property type="entry name" value="TPR_8"/>
    <property type="match status" value="3"/>
</dbReference>
<keyword evidence="14" id="KW-1185">Reference proteome</keyword>
<reference evidence="13" key="1">
    <citation type="submission" date="2023-02" db="EMBL/GenBank/DDBJ databases">
        <title>Genome of toxic invasive species Heracleum sosnowskyi carries increased number of genes despite the absence of recent whole-genome duplications.</title>
        <authorList>
            <person name="Schelkunov M."/>
            <person name="Shtratnikova V."/>
            <person name="Makarenko M."/>
            <person name="Klepikova A."/>
            <person name="Omelchenko D."/>
            <person name="Novikova G."/>
            <person name="Obukhova E."/>
            <person name="Bogdanov V."/>
            <person name="Penin A."/>
            <person name="Logacheva M."/>
        </authorList>
    </citation>
    <scope>NUCLEOTIDE SEQUENCE</scope>
    <source>
        <strain evidence="13">Hsosn_3</strain>
        <tissue evidence="13">Leaf</tissue>
    </source>
</reference>
<evidence type="ECO:0000256" key="3">
    <source>
        <dbReference type="ARBA" id="ARBA00022614"/>
    </source>
</evidence>
<dbReference type="EMBL" id="JAUIZM010000008">
    <property type="protein sequence ID" value="KAK1371509.1"/>
    <property type="molecule type" value="Genomic_DNA"/>
</dbReference>
<dbReference type="GO" id="GO:0005654">
    <property type="term" value="C:nucleoplasm"/>
    <property type="evidence" value="ECO:0007669"/>
    <property type="project" value="UniProtKB-SubCell"/>
</dbReference>
<evidence type="ECO:0000313" key="13">
    <source>
        <dbReference type="EMBL" id="KAK1371509.1"/>
    </source>
</evidence>
<dbReference type="InterPro" id="IPR011990">
    <property type="entry name" value="TPR-like_helical_dom_sf"/>
</dbReference>
<feature type="compositionally biased region" description="Polar residues" evidence="12">
    <location>
        <begin position="552"/>
        <end position="565"/>
    </location>
</feature>
<comment type="caution">
    <text evidence="13">The sequence shown here is derived from an EMBL/GenBank/DDBJ whole genome shotgun (WGS) entry which is preliminary data.</text>
</comment>
<evidence type="ECO:0000256" key="9">
    <source>
        <dbReference type="ARBA" id="ARBA00069409"/>
    </source>
</evidence>
<feature type="compositionally biased region" description="Polar residues" evidence="12">
    <location>
        <begin position="516"/>
        <end position="537"/>
    </location>
</feature>
<comment type="subcellular location">
    <subcellularLocation>
        <location evidence="1">Nucleus</location>
        <location evidence="1">Nucleoplasm</location>
    </subcellularLocation>
</comment>
<accession>A0AAD8MG24</accession>
<sequence length="1352" mass="150915">MPKAKDELADAKKAYRSATEIGHRAEEARWANVIGDMHKNRGEYVEALKWLRIDYDVSTKYLPEKQLLPTCQTLGELYHRLGHYKDALVYQKKHLELAKDSGDLVEQERASTQLARTYHEMFVKSEDDYHSIQNAKKYYYSAMNLAKSIKENPPNKLNFLKEYIDAYNNIGLLQKDLDNLEEAKKILTRGLQICDEEEVARLDDARTRLHHNLGNVYMDLRKWSEAQKHITEDIHICNRIQHRQGEAKGYINLGELHYRVQKYDETVSCYKKALDLARSMEDEDELVNQINENFRTVKLAIKEMDEMKKEEKNLKKLARNMEMAIGTSSERKYLLQQDTSLNRLIEKSRTICAWRELKGFAKRKKQIATKLYDQEKLGDSLLIIGESYHELRIFDKALKWCTKSWKIYKTIGNLEGQALAKINIGDILDSTGDWEGALDAYEEGYAIACEAKLPSAQLSALENMHYSNMIRFNNADEARRLKSIIDKLKDSETEELEPQILKEDCCSETETEGDDQLSNSRSNISCSPEKSKLSFSKSKPCPSGEDVLGDVPSNSIMCPTETASKSKPRRISKPATCREQTETSSKSNSRPTSSQAISRKRVRVILSDDESENDEVPHSSGRFHIGPAEDVATSDEVDRRYNITSHGLQDVSPVASHSVISANTPVNHEGTASSYKTRSLKRADQDAKDVRSSGSNEVFTASNVHSSSAKCRVNDCENLFQNHSASNLDQHICDDNYCKHVTFKIEEAFVTLELSSGMINDKVDIAALKVDIACLYFLQLHKQKRLKGLLPIIHHLKCSSKVLDSLESIETFKDYFLGKGWIDVSVDVWVPKRLMKLYIDCCVELSEPPNLNLLRKLYNLEVSEDEIILSDCDLQDMSVAPLLNALHLHKTVAVLDLSHNLLGNETMEKLQQVFTSSTQKYGGLILDLHQNRFGPTALFQICECPVLFSRLEVLNISGNRLTDSCASYLANILRSCKALYGLNIGNCSITSRTVQKIADSLDPGSSLVQLCLGYNNSISGNAIVNLLAKLATLDRFAELNLNGLKLNKAVVNGICQLARTSCLSELMLQGTSIGTDGALLLMESLSSETREPVKLDVSSCGLTSQYIFRINAEISLISGVIELNLEGNPITQEGGNALASLLKNPHCCLRVLGLNRCQLGVNSLLRILEALAENCALEELNLAANTCSNEVNSLSLNFIGSLNSSHEDLSFADSSVKASACDDADGASKEFCAVDPEGDQLEVADSEDDEVSTKPSRSGINGSGMSFSQKDSSDMESRFIQELSRAISGAKQLQKLDLSDNGFSEQDAETLFRAWSSSSRASVAARHIEGNVIHLKLQGNSCCGLKPCCRKI</sequence>